<dbReference type="InterPro" id="IPR039424">
    <property type="entry name" value="SBP_5"/>
</dbReference>
<dbReference type="InterPro" id="IPR000914">
    <property type="entry name" value="SBP_5_dom"/>
</dbReference>
<dbReference type="InterPro" id="IPR058094">
    <property type="entry name" value="Ig-like_OmpL47-like"/>
</dbReference>
<evidence type="ECO:0000259" key="4">
    <source>
        <dbReference type="Pfam" id="PF00496"/>
    </source>
</evidence>
<evidence type="ECO:0000256" key="2">
    <source>
        <dbReference type="ARBA" id="ARBA00022448"/>
    </source>
</evidence>
<dbReference type="AlphaFoldDB" id="X1E8K6"/>
<protein>
    <recommendedName>
        <fullName evidence="4">Solute-binding protein family 5 domain-containing protein</fullName>
    </recommendedName>
</protein>
<dbReference type="Pfam" id="PF00496">
    <property type="entry name" value="SBP_bac_5"/>
    <property type="match status" value="1"/>
</dbReference>
<dbReference type="PANTHER" id="PTHR30290">
    <property type="entry name" value="PERIPLASMIC BINDING COMPONENT OF ABC TRANSPORTER"/>
    <property type="match status" value="1"/>
</dbReference>
<dbReference type="NCBIfam" id="NF047446">
    <property type="entry name" value="barrel_OmpL47"/>
    <property type="match status" value="1"/>
</dbReference>
<gene>
    <name evidence="5" type="ORF">S03H2_10196</name>
</gene>
<organism evidence="5">
    <name type="scientific">marine sediment metagenome</name>
    <dbReference type="NCBI Taxonomy" id="412755"/>
    <lineage>
        <taxon>unclassified sequences</taxon>
        <taxon>metagenomes</taxon>
        <taxon>ecological metagenomes</taxon>
    </lineage>
</organism>
<evidence type="ECO:0000256" key="3">
    <source>
        <dbReference type="ARBA" id="ARBA00022729"/>
    </source>
</evidence>
<feature type="domain" description="Solute-binding protein family 5" evidence="4">
    <location>
        <begin position="300"/>
        <end position="514"/>
    </location>
</feature>
<dbReference type="EMBL" id="BARU01005259">
    <property type="protein sequence ID" value="GAH28932.1"/>
    <property type="molecule type" value="Genomic_DNA"/>
</dbReference>
<dbReference type="CDD" id="cd00995">
    <property type="entry name" value="PBP2_NikA_DppA_OppA_like"/>
    <property type="match status" value="1"/>
</dbReference>
<dbReference type="GO" id="GO:1904680">
    <property type="term" value="F:peptide transmembrane transporter activity"/>
    <property type="evidence" value="ECO:0007669"/>
    <property type="project" value="TreeGrafter"/>
</dbReference>
<keyword evidence="3" id="KW-0732">Signal</keyword>
<proteinExistence type="inferred from homology"/>
<dbReference type="SUPFAM" id="SSF53850">
    <property type="entry name" value="Periplasmic binding protein-like II"/>
    <property type="match status" value="1"/>
</dbReference>
<dbReference type="Gene3D" id="3.30.1920.20">
    <property type="match status" value="2"/>
</dbReference>
<evidence type="ECO:0000256" key="1">
    <source>
        <dbReference type="ARBA" id="ARBA00005695"/>
    </source>
</evidence>
<accession>X1E8K6</accession>
<evidence type="ECO:0000313" key="5">
    <source>
        <dbReference type="EMBL" id="GAH28932.1"/>
    </source>
</evidence>
<dbReference type="Gene3D" id="3.40.190.10">
    <property type="entry name" value="Periplasmic binding protein-like II"/>
    <property type="match status" value="1"/>
</dbReference>
<comment type="similarity">
    <text evidence="1">Belongs to the bacterial solute-binding protein 5 family.</text>
</comment>
<name>X1E8K6_9ZZZZ</name>
<dbReference type="GO" id="GO:0015833">
    <property type="term" value="P:peptide transport"/>
    <property type="evidence" value="ECO:0007669"/>
    <property type="project" value="TreeGrafter"/>
</dbReference>
<dbReference type="Gene3D" id="3.90.76.10">
    <property type="entry name" value="Dipeptide-binding Protein, Domain 1"/>
    <property type="match status" value="1"/>
</dbReference>
<keyword evidence="2" id="KW-0813">Transport</keyword>
<dbReference type="PANTHER" id="PTHR30290:SF9">
    <property type="entry name" value="OLIGOPEPTIDE-BINDING PROTEIN APPA"/>
    <property type="match status" value="1"/>
</dbReference>
<comment type="caution">
    <text evidence="5">The sequence shown here is derived from an EMBL/GenBank/DDBJ whole genome shotgun (WGS) entry which is preliminary data.</text>
</comment>
<sequence length="518" mass="58603">NVQLLMEAATRETDPLIRELFYSRIQQLLVEQDMPWVFGYVPINNVWYRSEIDGYQINSLNKVYFHALTGIADTTPPETLLILNGELGDNGWFVSDVYASFEATDDTSGVYVTGYSFDSIEWFPYEDIPLFLEESTTIYFLSIDNAGNYEVLKSTDINIDKNPPESSSYEDGILNINLEFFGEVTVNINVWDETSGVATTYYSFDSVEWFTGDNFVISDIGTTDYDYYSVDVAGNEESIQSGSVTIAMRPENDPTVIYGVSYDPFEIDPLRAWDTTTYAIIDQVAEGLFAYDLSDDQLAIIPRLATDFGTWSPDGLSYTVDLRTDVFFQDGTHFDASAVEWTFDRMMYFMDSGEAYNDGVYRFLDGTPIISSVDIVTTYSVRFNLNGPFAGLEALLCFTGSAILREDPEFETKFLDPSVDVLVGTGPFELNTYIQGVGVSFVAYQNYWDGPANFDDLWYLFIDDTMLRTEALINGYIDFLERPDYSRLSDLETNPDFTVLNTPGAQVNYLNINNPKID</sequence>
<reference evidence="5" key="1">
    <citation type="journal article" date="2014" name="Front. Microbiol.">
        <title>High frequency of phylogenetically diverse reductive dehalogenase-homologous genes in deep subseafloor sedimentary metagenomes.</title>
        <authorList>
            <person name="Kawai M."/>
            <person name="Futagami T."/>
            <person name="Toyoda A."/>
            <person name="Takaki Y."/>
            <person name="Nishi S."/>
            <person name="Hori S."/>
            <person name="Arai W."/>
            <person name="Tsubouchi T."/>
            <person name="Morono Y."/>
            <person name="Uchiyama I."/>
            <person name="Ito T."/>
            <person name="Fujiyama A."/>
            <person name="Inagaki F."/>
            <person name="Takami H."/>
        </authorList>
    </citation>
    <scope>NUCLEOTIDE SEQUENCE</scope>
    <source>
        <strain evidence="5">Expedition CK06-06</strain>
    </source>
</reference>
<feature type="non-terminal residue" evidence="5">
    <location>
        <position position="1"/>
    </location>
</feature>
<feature type="non-terminal residue" evidence="5">
    <location>
        <position position="518"/>
    </location>
</feature>